<sequence length="183" mass="20831">MSTVSNISLSLEERIALHRKMAESYYNAYDEKAVKDGATYEEWKFAEDALYWSPYFGDNVIELRTHPVSVKASATMEAKAYSVTFPDWGPLNFKCWPSDNGFVMQTHFGGHKEDGTLMDFYSYGFVETNEQGYITHWETHVSPEYNDFLDAAIGIHGPFKQGPEPYMEALARKLKEAGVNITV</sequence>
<organism evidence="1 2">
    <name type="scientific">Anaerocolumna jejuensis DSM 15929</name>
    <dbReference type="NCBI Taxonomy" id="1121322"/>
    <lineage>
        <taxon>Bacteria</taxon>
        <taxon>Bacillati</taxon>
        <taxon>Bacillota</taxon>
        <taxon>Clostridia</taxon>
        <taxon>Lachnospirales</taxon>
        <taxon>Lachnospiraceae</taxon>
        <taxon>Anaerocolumna</taxon>
    </lineage>
</organism>
<name>A0A1M6NY31_9FIRM</name>
<evidence type="ECO:0000313" key="2">
    <source>
        <dbReference type="Proteomes" id="UP000184386"/>
    </source>
</evidence>
<dbReference type="AlphaFoldDB" id="A0A1M6NY31"/>
<protein>
    <recommendedName>
        <fullName evidence="3">SnoaL-like domain-containing protein</fullName>
    </recommendedName>
</protein>
<keyword evidence="2" id="KW-1185">Reference proteome</keyword>
<dbReference type="OrthoDB" id="4535563at2"/>
<gene>
    <name evidence="1" type="ORF">SAMN02745136_01510</name>
</gene>
<dbReference type="EMBL" id="FRAC01000008">
    <property type="protein sequence ID" value="SHK00635.1"/>
    <property type="molecule type" value="Genomic_DNA"/>
</dbReference>
<dbReference type="Proteomes" id="UP000184386">
    <property type="component" value="Unassembled WGS sequence"/>
</dbReference>
<reference evidence="1 2" key="1">
    <citation type="submission" date="2016-11" db="EMBL/GenBank/DDBJ databases">
        <authorList>
            <person name="Jaros S."/>
            <person name="Januszkiewicz K."/>
            <person name="Wedrychowicz H."/>
        </authorList>
    </citation>
    <scope>NUCLEOTIDE SEQUENCE [LARGE SCALE GENOMIC DNA]</scope>
    <source>
        <strain evidence="1 2">DSM 15929</strain>
    </source>
</reference>
<evidence type="ECO:0008006" key="3">
    <source>
        <dbReference type="Google" id="ProtNLM"/>
    </source>
</evidence>
<dbReference type="RefSeq" id="WP_073274407.1">
    <property type="nucleotide sequence ID" value="NZ_FRAC01000008.1"/>
</dbReference>
<accession>A0A1M6NY31</accession>
<evidence type="ECO:0000313" key="1">
    <source>
        <dbReference type="EMBL" id="SHK00635.1"/>
    </source>
</evidence>
<proteinExistence type="predicted"/>